<evidence type="ECO:0000313" key="1">
    <source>
        <dbReference type="EMBL" id="KAF1769407.1"/>
    </source>
</evidence>
<dbReference type="CTD" id="78773240"/>
<sequence>MDLITRLTTHFSNYDCVADAYVVDAYVVDVYVVDAYAVDVSAVEVVGASDLRLGYLHMDAMNEVQSLADCAMNEIQDLAGCAMEPNLRQSSSGKSIVLISQRQQIA</sequence>
<reference evidence="1 2" key="1">
    <citation type="submission" date="2019-12" db="EMBL/GenBank/DDBJ databases">
        <title>Chromosome-level assembly of the Caenorhabditis remanei genome.</title>
        <authorList>
            <person name="Teterina A.A."/>
            <person name="Willis J.H."/>
            <person name="Phillips P.C."/>
        </authorList>
    </citation>
    <scope>NUCLEOTIDE SEQUENCE [LARGE SCALE GENOMIC DNA]</scope>
    <source>
        <strain evidence="1 2">PX506</strain>
        <tissue evidence="1">Whole organism</tissue>
    </source>
</reference>
<dbReference type="GeneID" id="78773240"/>
<proteinExistence type="predicted"/>
<dbReference type="AlphaFoldDB" id="A0A6A5HSU3"/>
<dbReference type="Proteomes" id="UP000483820">
    <property type="component" value="Chromosome I"/>
</dbReference>
<accession>A0A6A5HSU3</accession>
<dbReference type="RefSeq" id="XP_053591528.1">
    <property type="nucleotide sequence ID" value="XM_053722883.1"/>
</dbReference>
<dbReference type="KEGG" id="crq:GCK72_001224"/>
<gene>
    <name evidence="1" type="ORF">GCK72_001224</name>
</gene>
<name>A0A6A5HSU3_CAERE</name>
<evidence type="ECO:0000313" key="2">
    <source>
        <dbReference type="Proteomes" id="UP000483820"/>
    </source>
</evidence>
<dbReference type="EMBL" id="WUAV01000001">
    <property type="protein sequence ID" value="KAF1769407.1"/>
    <property type="molecule type" value="Genomic_DNA"/>
</dbReference>
<protein>
    <submittedName>
        <fullName evidence="1">Uncharacterized protein</fullName>
    </submittedName>
</protein>
<organism evidence="1 2">
    <name type="scientific">Caenorhabditis remanei</name>
    <name type="common">Caenorhabditis vulgaris</name>
    <dbReference type="NCBI Taxonomy" id="31234"/>
    <lineage>
        <taxon>Eukaryota</taxon>
        <taxon>Metazoa</taxon>
        <taxon>Ecdysozoa</taxon>
        <taxon>Nematoda</taxon>
        <taxon>Chromadorea</taxon>
        <taxon>Rhabditida</taxon>
        <taxon>Rhabditina</taxon>
        <taxon>Rhabditomorpha</taxon>
        <taxon>Rhabditoidea</taxon>
        <taxon>Rhabditidae</taxon>
        <taxon>Peloderinae</taxon>
        <taxon>Caenorhabditis</taxon>
    </lineage>
</organism>
<comment type="caution">
    <text evidence="1">The sequence shown here is derived from an EMBL/GenBank/DDBJ whole genome shotgun (WGS) entry which is preliminary data.</text>
</comment>